<dbReference type="RefSeq" id="WP_017694162.1">
    <property type="nucleotide sequence ID" value="NZ_WMJZ01000020.1"/>
</dbReference>
<evidence type="ECO:0000313" key="2">
    <source>
        <dbReference type="Proteomes" id="UP000477739"/>
    </source>
</evidence>
<dbReference type="EMBL" id="WMJZ01000020">
    <property type="protein sequence ID" value="MTH47539.1"/>
    <property type="molecule type" value="Genomic_DNA"/>
</dbReference>
<keyword evidence="2" id="KW-1185">Reference proteome</keyword>
<reference evidence="1 2" key="1">
    <citation type="submission" date="2019-11" db="EMBL/GenBank/DDBJ databases">
        <title>Escherichia alba sp. nov. isolated from the gut of plastic-eating superworms Zophobas atratus.</title>
        <authorList>
            <person name="Yang Y."/>
        </authorList>
    </citation>
    <scope>NUCLEOTIDE SEQUENCE [LARGE SCALE GENOMIC DNA]</scope>
    <source>
        <strain evidence="2">BIT-B35</strain>
    </source>
</reference>
<organism evidence="1 2">
    <name type="scientific">Intestinirhabdus alba</name>
    <dbReference type="NCBI Taxonomy" id="2899544"/>
    <lineage>
        <taxon>Bacteria</taxon>
        <taxon>Pseudomonadati</taxon>
        <taxon>Pseudomonadota</taxon>
        <taxon>Gammaproteobacteria</taxon>
        <taxon>Enterobacterales</taxon>
        <taxon>Enterobacteriaceae</taxon>
        <taxon>Intestinirhabdus</taxon>
    </lineage>
</organism>
<dbReference type="InterPro" id="IPR011122">
    <property type="entry name" value="WavE"/>
</dbReference>
<proteinExistence type="predicted"/>
<evidence type="ECO:0000313" key="1">
    <source>
        <dbReference type="EMBL" id="MTH47539.1"/>
    </source>
</evidence>
<dbReference type="AlphaFoldDB" id="A0A6L6ILY8"/>
<protein>
    <recommendedName>
        <fullName evidence="3">WavE lipopolysaccharide synthesis</fullName>
    </recommendedName>
</protein>
<dbReference type="Proteomes" id="UP000477739">
    <property type="component" value="Unassembled WGS sequence"/>
</dbReference>
<sequence>MHNLSIVFQGPADVRCSTLYLYLQRTRNTFPDAEIIVSTWHSTPTTDALLNARLARMGVRLILSNDPGPLTGHDISGRWTTNLNRLLCSARAGLQAASRPLVIKLRTDTWLSSRALLDRIEQDVLRDAGPPRQEAFKVFSHRVINASWFARDPKGSLPFLFHPGDILLAGKTEDVRLFFSAPQADTSLFCPARMPGLWSAWRYVPEQWFWIHAIRQITGRLVYEGNFAHTPALVTASEQFYLANFVPHDHRIRYAM</sequence>
<name>A0A6L6ILY8_9ENTR</name>
<evidence type="ECO:0008006" key="3">
    <source>
        <dbReference type="Google" id="ProtNLM"/>
    </source>
</evidence>
<gene>
    <name evidence="1" type="ORF">GJV78_14980</name>
</gene>
<accession>A0A6L6ILY8</accession>
<dbReference type="Pfam" id="PF07507">
    <property type="entry name" value="WavE"/>
    <property type="match status" value="1"/>
</dbReference>
<comment type="caution">
    <text evidence="1">The sequence shown here is derived from an EMBL/GenBank/DDBJ whole genome shotgun (WGS) entry which is preliminary data.</text>
</comment>